<dbReference type="EMBL" id="VLTJ01000016">
    <property type="protein sequence ID" value="TSH96427.1"/>
    <property type="molecule type" value="Genomic_DNA"/>
</dbReference>
<evidence type="ECO:0000259" key="4">
    <source>
        <dbReference type="PROSITE" id="PS51077"/>
    </source>
</evidence>
<evidence type="ECO:0000313" key="7">
    <source>
        <dbReference type="Proteomes" id="UP000318405"/>
    </source>
</evidence>
<dbReference type="Pfam" id="PF09339">
    <property type="entry name" value="HTH_IclR"/>
    <property type="match status" value="1"/>
</dbReference>
<dbReference type="InterPro" id="IPR050707">
    <property type="entry name" value="HTH_MetabolicPath_Reg"/>
</dbReference>
<keyword evidence="1" id="KW-0805">Transcription regulation</keyword>
<evidence type="ECO:0000256" key="1">
    <source>
        <dbReference type="ARBA" id="ARBA00023015"/>
    </source>
</evidence>
<dbReference type="InterPro" id="IPR005471">
    <property type="entry name" value="Tscrpt_reg_IclR_N"/>
</dbReference>
<dbReference type="InterPro" id="IPR036390">
    <property type="entry name" value="WH_DNA-bd_sf"/>
</dbReference>
<keyword evidence="2" id="KW-0238">DNA-binding</keyword>
<dbReference type="GO" id="GO:0003677">
    <property type="term" value="F:DNA binding"/>
    <property type="evidence" value="ECO:0007669"/>
    <property type="project" value="UniProtKB-KW"/>
</dbReference>
<dbReference type="InterPro" id="IPR029016">
    <property type="entry name" value="GAF-like_dom_sf"/>
</dbReference>
<sequence length="262" mass="28470">MKDDEQEAATGTPRVDPLTVHSVIKAFAVLDAFGGNQRSLSLAQIAALDGMGKSAAQRFAHTLTKLGYLAKDPQTKRFELTARTLTLGSHYIQTNELIGRATPYLQELSNSIRETVNLTVPSDTSIIFAARFASPHVLNADVVVGTELPAYCTAPGIAILSRLPRDEAMNVLRRSDRVAHTPYTVRSLPALEEKLDQAQEKGYAVAWEEYYLGDLSIAAPLLGPDRRPVGAINVSVARTRYTPEQAEAQFAPLVISAVRAIT</sequence>
<dbReference type="InterPro" id="IPR036388">
    <property type="entry name" value="WH-like_DNA-bd_sf"/>
</dbReference>
<organism evidence="6 7">
    <name type="scientific">Verticiella sediminum</name>
    <dbReference type="NCBI Taxonomy" id="1247510"/>
    <lineage>
        <taxon>Bacteria</taxon>
        <taxon>Pseudomonadati</taxon>
        <taxon>Pseudomonadota</taxon>
        <taxon>Betaproteobacteria</taxon>
        <taxon>Burkholderiales</taxon>
        <taxon>Alcaligenaceae</taxon>
        <taxon>Verticiella</taxon>
    </lineage>
</organism>
<dbReference type="SMART" id="SM00346">
    <property type="entry name" value="HTH_ICLR"/>
    <property type="match status" value="1"/>
</dbReference>
<dbReference type="Proteomes" id="UP000318405">
    <property type="component" value="Unassembled WGS sequence"/>
</dbReference>
<dbReference type="InterPro" id="IPR014757">
    <property type="entry name" value="Tscrpt_reg_IclR_C"/>
</dbReference>
<dbReference type="Pfam" id="PF01614">
    <property type="entry name" value="IclR_C"/>
    <property type="match status" value="1"/>
</dbReference>
<dbReference type="PANTHER" id="PTHR30136:SF35">
    <property type="entry name" value="HTH-TYPE TRANSCRIPTIONAL REGULATOR RV1719"/>
    <property type="match status" value="1"/>
</dbReference>
<reference evidence="6 7" key="1">
    <citation type="submission" date="2019-07" db="EMBL/GenBank/DDBJ databases">
        <title>Qingshengfaniella alkalisoli gen. nov., sp. nov., isolated from saline soil.</title>
        <authorList>
            <person name="Xu L."/>
            <person name="Huang X.-X."/>
            <person name="Sun J.-Q."/>
        </authorList>
    </citation>
    <scope>NUCLEOTIDE SEQUENCE [LARGE SCALE GENOMIC DNA]</scope>
    <source>
        <strain evidence="6 7">DSM 27279</strain>
    </source>
</reference>
<dbReference type="PANTHER" id="PTHR30136">
    <property type="entry name" value="HELIX-TURN-HELIX TRANSCRIPTIONAL REGULATOR, ICLR FAMILY"/>
    <property type="match status" value="1"/>
</dbReference>
<name>A0A556AU17_9BURK</name>
<protein>
    <submittedName>
        <fullName evidence="6">IclR family transcriptional regulator</fullName>
    </submittedName>
</protein>
<feature type="domain" description="IclR-ED" evidence="5">
    <location>
        <begin position="83"/>
        <end position="262"/>
    </location>
</feature>
<dbReference type="RefSeq" id="WP_143947877.1">
    <property type="nucleotide sequence ID" value="NZ_BAABMB010000002.1"/>
</dbReference>
<dbReference type="PROSITE" id="PS51077">
    <property type="entry name" value="HTH_ICLR"/>
    <property type="match status" value="1"/>
</dbReference>
<dbReference type="AlphaFoldDB" id="A0A556AU17"/>
<evidence type="ECO:0000313" key="6">
    <source>
        <dbReference type="EMBL" id="TSH96427.1"/>
    </source>
</evidence>
<dbReference type="OrthoDB" id="5401369at2"/>
<dbReference type="PROSITE" id="PS51078">
    <property type="entry name" value="ICLR_ED"/>
    <property type="match status" value="1"/>
</dbReference>
<proteinExistence type="predicted"/>
<evidence type="ECO:0000256" key="2">
    <source>
        <dbReference type="ARBA" id="ARBA00023125"/>
    </source>
</evidence>
<dbReference type="Gene3D" id="3.30.450.40">
    <property type="match status" value="1"/>
</dbReference>
<comment type="caution">
    <text evidence="6">The sequence shown here is derived from an EMBL/GenBank/DDBJ whole genome shotgun (WGS) entry which is preliminary data.</text>
</comment>
<evidence type="ECO:0000259" key="5">
    <source>
        <dbReference type="PROSITE" id="PS51078"/>
    </source>
</evidence>
<dbReference type="SUPFAM" id="SSF46785">
    <property type="entry name" value="Winged helix' DNA-binding domain"/>
    <property type="match status" value="1"/>
</dbReference>
<gene>
    <name evidence="6" type="ORF">FOZ76_09320</name>
</gene>
<dbReference type="Gene3D" id="1.10.10.10">
    <property type="entry name" value="Winged helix-like DNA-binding domain superfamily/Winged helix DNA-binding domain"/>
    <property type="match status" value="1"/>
</dbReference>
<feature type="domain" description="HTH iclR-type" evidence="4">
    <location>
        <begin position="20"/>
        <end position="82"/>
    </location>
</feature>
<dbReference type="GO" id="GO:0003700">
    <property type="term" value="F:DNA-binding transcription factor activity"/>
    <property type="evidence" value="ECO:0007669"/>
    <property type="project" value="TreeGrafter"/>
</dbReference>
<dbReference type="GO" id="GO:0045892">
    <property type="term" value="P:negative regulation of DNA-templated transcription"/>
    <property type="evidence" value="ECO:0007669"/>
    <property type="project" value="TreeGrafter"/>
</dbReference>
<keyword evidence="3" id="KW-0804">Transcription</keyword>
<keyword evidence="7" id="KW-1185">Reference proteome</keyword>
<accession>A0A556AU17</accession>
<dbReference type="SUPFAM" id="SSF55781">
    <property type="entry name" value="GAF domain-like"/>
    <property type="match status" value="1"/>
</dbReference>
<evidence type="ECO:0000256" key="3">
    <source>
        <dbReference type="ARBA" id="ARBA00023163"/>
    </source>
</evidence>